<sequence length="264" mass="28957">MEDDLLRSERGPVLQVRLNRPAKYNAMNNAINDGLMAAVAELRDRSDLRLLLIRANGKYFSAGADLTDVVRPDAKGSTSAERTWYRQGKGSFHPMFDEIEAVEKPIVVAHQGPCFGGAFEMSLSCDFRLGSSAATYRMPEIDIGCLPGSGGTSRLTRLVGPHWARWFVMAGETATAAQALSMGLLHDVYSEADFDEKVDAFCDRLASRPPEAVALSKLAIELVADLDKQQARNIERLANSLLFQGDEHTGLIAAMIQKLSKNNR</sequence>
<organism evidence="1 2">
    <name type="scientific">Sphingobium xenophagum</name>
    <dbReference type="NCBI Taxonomy" id="121428"/>
    <lineage>
        <taxon>Bacteria</taxon>
        <taxon>Pseudomonadati</taxon>
        <taxon>Pseudomonadota</taxon>
        <taxon>Alphaproteobacteria</taxon>
        <taxon>Sphingomonadales</taxon>
        <taxon>Sphingomonadaceae</taxon>
        <taxon>Sphingobium</taxon>
    </lineage>
</organism>
<dbReference type="PANTHER" id="PTHR11941">
    <property type="entry name" value="ENOYL-COA HYDRATASE-RELATED"/>
    <property type="match status" value="1"/>
</dbReference>
<dbReference type="InterPro" id="IPR001753">
    <property type="entry name" value="Enoyl-CoA_hydra/iso"/>
</dbReference>
<accession>A0ABU1X4J4</accession>
<gene>
    <name evidence="1" type="ORF">J2W40_003320</name>
</gene>
<evidence type="ECO:0000313" key="1">
    <source>
        <dbReference type="EMBL" id="MDR7156476.1"/>
    </source>
</evidence>
<protein>
    <submittedName>
        <fullName evidence="1">Enoyl-CoA hydratase/carnithine racemase</fullName>
    </submittedName>
</protein>
<dbReference type="RefSeq" id="WP_310226813.1">
    <property type="nucleotide sequence ID" value="NZ_JAVDWV010000016.1"/>
</dbReference>
<dbReference type="SUPFAM" id="SSF52096">
    <property type="entry name" value="ClpP/crotonase"/>
    <property type="match status" value="1"/>
</dbReference>
<dbReference type="Gene3D" id="3.90.226.10">
    <property type="entry name" value="2-enoyl-CoA Hydratase, Chain A, domain 1"/>
    <property type="match status" value="1"/>
</dbReference>
<dbReference type="InterPro" id="IPR029045">
    <property type="entry name" value="ClpP/crotonase-like_dom_sf"/>
</dbReference>
<dbReference type="CDD" id="cd06558">
    <property type="entry name" value="crotonase-like"/>
    <property type="match status" value="1"/>
</dbReference>
<dbReference type="EMBL" id="JAVDWV010000016">
    <property type="protein sequence ID" value="MDR7156476.1"/>
    <property type="molecule type" value="Genomic_DNA"/>
</dbReference>
<proteinExistence type="predicted"/>
<dbReference type="Pfam" id="PF00378">
    <property type="entry name" value="ECH_1"/>
    <property type="match status" value="1"/>
</dbReference>
<comment type="caution">
    <text evidence="1">The sequence shown here is derived from an EMBL/GenBank/DDBJ whole genome shotgun (WGS) entry which is preliminary data.</text>
</comment>
<dbReference type="PANTHER" id="PTHR11941:SF54">
    <property type="entry name" value="ENOYL-COA HYDRATASE, MITOCHONDRIAL"/>
    <property type="match status" value="1"/>
</dbReference>
<dbReference type="Proteomes" id="UP001267638">
    <property type="component" value="Unassembled WGS sequence"/>
</dbReference>
<reference evidence="1 2" key="1">
    <citation type="submission" date="2023-07" db="EMBL/GenBank/DDBJ databases">
        <title>Sorghum-associated microbial communities from plants grown in Nebraska, USA.</title>
        <authorList>
            <person name="Schachtman D."/>
        </authorList>
    </citation>
    <scope>NUCLEOTIDE SEQUENCE [LARGE SCALE GENOMIC DNA]</scope>
    <source>
        <strain evidence="1 2">4256</strain>
    </source>
</reference>
<keyword evidence="2" id="KW-1185">Reference proteome</keyword>
<name>A0ABU1X4J4_SPHXE</name>
<evidence type="ECO:0000313" key="2">
    <source>
        <dbReference type="Proteomes" id="UP001267638"/>
    </source>
</evidence>